<dbReference type="Pfam" id="PF04910">
    <property type="entry name" value="Tcf25"/>
    <property type="match status" value="1"/>
</dbReference>
<feature type="region of interest" description="Disordered" evidence="1">
    <location>
        <begin position="1"/>
        <end position="174"/>
    </location>
</feature>
<dbReference type="PANTHER" id="PTHR22684">
    <property type="entry name" value="NULP1-RELATED"/>
    <property type="match status" value="1"/>
</dbReference>
<feature type="compositionally biased region" description="Acidic residues" evidence="1">
    <location>
        <begin position="817"/>
        <end position="826"/>
    </location>
</feature>
<accession>A0A5C3F9W7</accession>
<feature type="region of interest" description="Disordered" evidence="1">
    <location>
        <begin position="796"/>
        <end position="835"/>
    </location>
</feature>
<evidence type="ECO:0000313" key="2">
    <source>
        <dbReference type="EMBL" id="SPO40537.1"/>
    </source>
</evidence>
<evidence type="ECO:0000313" key="3">
    <source>
        <dbReference type="Proteomes" id="UP000323386"/>
    </source>
</evidence>
<feature type="compositionally biased region" description="Acidic residues" evidence="1">
    <location>
        <begin position="860"/>
        <end position="875"/>
    </location>
</feature>
<sequence>MSGKRLNKRQLREQQELQELAQAQAAAPAPGTAPDQPNDADHGHHSPQQQPDDDDDDDINAAPAAKQKKSKKANKQQPPPASIFAALGDQQDNDDDEADPDAAPADDDNDDEPETSPANPATTAKKKNKKKKKPKKAPADGDDDAHSSPAPPPSKKASKKASGTASAAPAKDVDDMTMDELNALLESQAKLADQQRRADQGKPGSSATLRPVSVSAFRTHLALDPRSLDPAIELRRQFGSAAIKAFESESAAAGASAGARARAQATNSNLKLRSHLSQPKDYWPPIGRTFTGINMDVRDTRSGRLCSWQHGKAYKQVQLQFLQAVRSHDPNALMALLRVYPWHIDTLLQLSDYSRHQGDLGQAADFNSRALFAFERTASPYFTSCLSSTTSGPPMVDFLKIENRAFYLAVHRNLGFLGRRGTWRTALEWAKILLGLGRDGDDHHAALLWIDFLAIKAKQARWLVELCDKLDLQRGRQRGGGVKRVEEISVRAETCIDDEKADAGEGDGYEGTLDWCVGLQYARALAFKAIEREEKDKSGRRSRAALRLAMARYPMAVPLLANKVGIDLPGSLVTHPLFELRTRYGEAGDDSLPHLLSQIYALRSESLWKEPGYPEWLRDTAVELFPVLKADYEATGAAKRAKAAVADLKTRQGIYRHVLVSDLPDSVRQQLVGHLPTEVTRNGEMMDAFDPIPPVSTELYGTVEGEGEGEGDEDRATRYDDEYFAPIMGSGGGSRGGSGGGSRAQGQQDEAGLIQAFMRAMQGVGGLRGWDAAMEGMDDETREDVMAQILEMTAQARRERGAGEDEPPGGFGFDRDGQDDDEEGGGGDEARGGGGAFAALRNALNAVWGMGGTAHQPAAAEDEDDGFETEDDDEQ</sequence>
<evidence type="ECO:0000256" key="1">
    <source>
        <dbReference type="SAM" id="MobiDB-lite"/>
    </source>
</evidence>
<dbReference type="EMBL" id="OOIP01000020">
    <property type="protein sequence ID" value="SPO40537.1"/>
    <property type="molecule type" value="Genomic_DNA"/>
</dbReference>
<feature type="compositionally biased region" description="Acidic residues" evidence="1">
    <location>
        <begin position="91"/>
        <end position="114"/>
    </location>
</feature>
<reference evidence="2 3" key="1">
    <citation type="submission" date="2018-03" db="EMBL/GenBank/DDBJ databases">
        <authorList>
            <person name="Guldener U."/>
        </authorList>
    </citation>
    <scope>NUCLEOTIDE SEQUENCE [LARGE SCALE GENOMIC DNA]</scope>
    <source>
        <strain evidence="2 3">DAOM196992</strain>
    </source>
</reference>
<dbReference type="GO" id="GO:0072344">
    <property type="term" value="P:rescue of stalled ribosome"/>
    <property type="evidence" value="ECO:0007669"/>
    <property type="project" value="TreeGrafter"/>
</dbReference>
<dbReference type="GO" id="GO:1990112">
    <property type="term" value="C:RQC complex"/>
    <property type="evidence" value="ECO:0007669"/>
    <property type="project" value="TreeGrafter"/>
</dbReference>
<dbReference type="PANTHER" id="PTHR22684:SF0">
    <property type="entry name" value="RIBOSOME QUALITY CONTROL COMPLEX SUBUNIT TCF25"/>
    <property type="match status" value="1"/>
</dbReference>
<feature type="compositionally biased region" description="Basic residues" evidence="1">
    <location>
        <begin position="124"/>
        <end position="136"/>
    </location>
</feature>
<protein>
    <recommendedName>
        <fullName evidence="4">DUF654-domain-containing protein</fullName>
    </recommendedName>
</protein>
<evidence type="ECO:0008006" key="4">
    <source>
        <dbReference type="Google" id="ProtNLM"/>
    </source>
</evidence>
<feature type="compositionally biased region" description="Low complexity" evidence="1">
    <location>
        <begin position="17"/>
        <end position="30"/>
    </location>
</feature>
<name>A0A5C3F9W7_9BASI</name>
<dbReference type="AlphaFoldDB" id="A0A5C3F9W7"/>
<gene>
    <name evidence="2" type="ORF">PSFLO_06019</name>
</gene>
<feature type="region of interest" description="Disordered" evidence="1">
    <location>
        <begin position="852"/>
        <end position="875"/>
    </location>
</feature>
<feature type="compositionally biased region" description="Low complexity" evidence="1">
    <location>
        <begin position="160"/>
        <end position="170"/>
    </location>
</feature>
<keyword evidence="3" id="KW-1185">Reference proteome</keyword>
<dbReference type="InterPro" id="IPR006994">
    <property type="entry name" value="TCF25/Rqc1"/>
</dbReference>
<feature type="compositionally biased region" description="Gly residues" evidence="1">
    <location>
        <begin position="729"/>
        <end position="743"/>
    </location>
</feature>
<dbReference type="OrthoDB" id="205993at2759"/>
<dbReference type="Proteomes" id="UP000323386">
    <property type="component" value="Unassembled WGS sequence"/>
</dbReference>
<feature type="region of interest" description="Disordered" evidence="1">
    <location>
        <begin position="685"/>
        <end position="748"/>
    </location>
</feature>
<organism evidence="2 3">
    <name type="scientific">Pseudozyma flocculosa</name>
    <dbReference type="NCBI Taxonomy" id="84751"/>
    <lineage>
        <taxon>Eukaryota</taxon>
        <taxon>Fungi</taxon>
        <taxon>Dikarya</taxon>
        <taxon>Basidiomycota</taxon>
        <taxon>Ustilaginomycotina</taxon>
        <taxon>Ustilaginomycetes</taxon>
        <taxon>Ustilaginales</taxon>
        <taxon>Ustilaginaceae</taxon>
        <taxon>Pseudozyma</taxon>
    </lineage>
</organism>
<proteinExistence type="predicted"/>
<dbReference type="GO" id="GO:1990116">
    <property type="term" value="P:ribosome-associated ubiquitin-dependent protein catabolic process"/>
    <property type="evidence" value="ECO:0007669"/>
    <property type="project" value="TreeGrafter"/>
</dbReference>
<feature type="region of interest" description="Disordered" evidence="1">
    <location>
        <begin position="192"/>
        <end position="211"/>
    </location>
</feature>